<accession>A0A2A6BHP5</accession>
<evidence type="ECO:0000313" key="1">
    <source>
        <dbReference type="EnsemblMetazoa" id="PPA42763.1"/>
    </source>
</evidence>
<dbReference type="AlphaFoldDB" id="A0A2A6BHP5"/>
<accession>A0A8R1Z7B6</accession>
<sequence length="71" mass="8107">MRGIDMKEENDENVKMHMDEKRYAYGELRLKKDSRRIISSTSAAGWLNPDELDDCPHVDTYSSGVTASRVS</sequence>
<reference evidence="2" key="1">
    <citation type="journal article" date="2008" name="Nat. Genet.">
        <title>The Pristionchus pacificus genome provides a unique perspective on nematode lifestyle and parasitism.</title>
        <authorList>
            <person name="Dieterich C."/>
            <person name="Clifton S.W."/>
            <person name="Schuster L.N."/>
            <person name="Chinwalla A."/>
            <person name="Delehaunty K."/>
            <person name="Dinkelacker I."/>
            <person name="Fulton L."/>
            <person name="Fulton R."/>
            <person name="Godfrey J."/>
            <person name="Minx P."/>
            <person name="Mitreva M."/>
            <person name="Roeseler W."/>
            <person name="Tian H."/>
            <person name="Witte H."/>
            <person name="Yang S.P."/>
            <person name="Wilson R.K."/>
            <person name="Sommer R.J."/>
        </authorList>
    </citation>
    <scope>NUCLEOTIDE SEQUENCE [LARGE SCALE GENOMIC DNA]</scope>
    <source>
        <strain evidence="2">PS312</strain>
    </source>
</reference>
<keyword evidence="2" id="KW-1185">Reference proteome</keyword>
<protein>
    <submittedName>
        <fullName evidence="1">Uncharacterized protein</fullName>
    </submittedName>
</protein>
<dbReference type="EnsemblMetazoa" id="PPA42763.1">
    <property type="protein sequence ID" value="PPA42763.1"/>
    <property type="gene ID" value="WBGene00281132"/>
</dbReference>
<name>A0A2A6BHP5_PRIPA</name>
<reference evidence="1" key="2">
    <citation type="submission" date="2022-06" db="UniProtKB">
        <authorList>
            <consortium name="EnsemblMetazoa"/>
        </authorList>
    </citation>
    <scope>IDENTIFICATION</scope>
    <source>
        <strain evidence="1">PS312</strain>
    </source>
</reference>
<gene>
    <name evidence="1" type="primary">WBGene00281132</name>
</gene>
<dbReference type="Proteomes" id="UP000005239">
    <property type="component" value="Unassembled WGS sequence"/>
</dbReference>
<organism evidence="1 2">
    <name type="scientific">Pristionchus pacificus</name>
    <name type="common">Parasitic nematode worm</name>
    <dbReference type="NCBI Taxonomy" id="54126"/>
    <lineage>
        <taxon>Eukaryota</taxon>
        <taxon>Metazoa</taxon>
        <taxon>Ecdysozoa</taxon>
        <taxon>Nematoda</taxon>
        <taxon>Chromadorea</taxon>
        <taxon>Rhabditida</taxon>
        <taxon>Rhabditina</taxon>
        <taxon>Diplogasteromorpha</taxon>
        <taxon>Diplogasteroidea</taxon>
        <taxon>Neodiplogasteridae</taxon>
        <taxon>Pristionchus</taxon>
    </lineage>
</organism>
<evidence type="ECO:0000313" key="2">
    <source>
        <dbReference type="Proteomes" id="UP000005239"/>
    </source>
</evidence>
<proteinExistence type="predicted"/>